<accession>A0A0S4JME1</accession>
<proteinExistence type="predicted"/>
<dbReference type="AlphaFoldDB" id="A0A0S4JME1"/>
<protein>
    <submittedName>
        <fullName evidence="1">Uncharacterized protein</fullName>
    </submittedName>
</protein>
<dbReference type="CDD" id="cd23680">
    <property type="entry name" value="RESC16"/>
    <property type="match status" value="1"/>
</dbReference>
<organism evidence="1 2">
    <name type="scientific">Bodo saltans</name>
    <name type="common">Flagellated protozoan</name>
    <dbReference type="NCBI Taxonomy" id="75058"/>
    <lineage>
        <taxon>Eukaryota</taxon>
        <taxon>Discoba</taxon>
        <taxon>Euglenozoa</taxon>
        <taxon>Kinetoplastea</taxon>
        <taxon>Metakinetoplastina</taxon>
        <taxon>Eubodonida</taxon>
        <taxon>Bodonidae</taxon>
        <taxon>Bodo</taxon>
    </lineage>
</organism>
<evidence type="ECO:0000313" key="1">
    <source>
        <dbReference type="EMBL" id="CUG91365.1"/>
    </source>
</evidence>
<sequence>MRATFARRYASLMDTVLVGRWVPPSSAAGATEAFRQWRTRTRNRPVVPQQGAHMVRACLQEAEVEAAMNIVFAQDDTAPLLRKLYTSLHAEGGEQPSLTTSEKIVEAMEPMASGLQGRPGQAEFISVLLYYASFVLQERSSSGTVPSATARSSAERAIDNAIRVAQASPSHAAVLLRPIALAAPPSYLGRVVALVDVAFRSKRTYIDVDGLRAILKLVAHRNEFHQSVIMWWRWMQHTQLSLEPMVLSLVIEVLCRAQKPTEASEVVQQLHALGSVPEPHAQLIYLQHLVLISRPPVAQAELLVNLWSQSHANTGDGHIAGLQWALLQFYYATKNSKLIRQVSAALLRDVSTTKEQHLQELLQKIVDDTSAARKRDAEGTAAPEDLVETYAVRVLLERFTPNRAEMICTAALLGSRAGCVELVGPWLESCSDEVFDEALSLVASRSSNLAVELCEVSHRVVPDSLNAWSKLLNDDPPGAL</sequence>
<reference evidence="2" key="1">
    <citation type="submission" date="2015-09" db="EMBL/GenBank/DDBJ databases">
        <authorList>
            <consortium name="Pathogen Informatics"/>
        </authorList>
    </citation>
    <scope>NUCLEOTIDE SEQUENCE [LARGE SCALE GENOMIC DNA]</scope>
    <source>
        <strain evidence="2">Lake Konstanz</strain>
    </source>
</reference>
<keyword evidence="2" id="KW-1185">Reference proteome</keyword>
<dbReference type="VEuPathDB" id="TriTrypDB:BSAL_31520"/>
<name>A0A0S4JME1_BODSA</name>
<dbReference type="Proteomes" id="UP000051952">
    <property type="component" value="Unassembled WGS sequence"/>
</dbReference>
<gene>
    <name evidence="1" type="ORF">BSAL_31520</name>
</gene>
<evidence type="ECO:0000313" key="2">
    <source>
        <dbReference type="Proteomes" id="UP000051952"/>
    </source>
</evidence>
<dbReference type="EMBL" id="CYKH01001912">
    <property type="protein sequence ID" value="CUG91365.1"/>
    <property type="molecule type" value="Genomic_DNA"/>
</dbReference>